<dbReference type="PROSITE" id="PS51099">
    <property type="entry name" value="PTS_EIIB_TYPE_2"/>
    <property type="match status" value="1"/>
</dbReference>
<dbReference type="GeneID" id="97030535"/>
<protein>
    <submittedName>
        <fullName evidence="3">PTS sugar transporter subunit IIB</fullName>
    </submittedName>
</protein>
<feature type="domain" description="PTS EIIB type-2" evidence="2">
    <location>
        <begin position="1"/>
        <end position="95"/>
    </location>
</feature>
<dbReference type="OrthoDB" id="6603449at2"/>
<evidence type="ECO:0000313" key="3">
    <source>
        <dbReference type="EMBL" id="TFF66169.1"/>
    </source>
</evidence>
<evidence type="ECO:0000259" key="2">
    <source>
        <dbReference type="PROSITE" id="PS51099"/>
    </source>
</evidence>
<evidence type="ECO:0000313" key="4">
    <source>
        <dbReference type="Proteomes" id="UP000297454"/>
    </source>
</evidence>
<dbReference type="GO" id="GO:0008982">
    <property type="term" value="F:protein-N(PI)-phosphohistidine-sugar phosphotransferase activity"/>
    <property type="evidence" value="ECO:0007669"/>
    <property type="project" value="InterPro"/>
</dbReference>
<dbReference type="InterPro" id="IPR003501">
    <property type="entry name" value="PTS_EIIB_2/3"/>
</dbReference>
<dbReference type="InterPro" id="IPR013011">
    <property type="entry name" value="PTS_EIIB_2"/>
</dbReference>
<keyword evidence="1" id="KW-0808">Transferase</keyword>
<sequence length="95" mass="10234">MKVLVCCANGAGTSLLMEMKVKQAFAELNIKADVSHTSLSEGKNSSRNYDVVVCSLAFEKNFDESKNLGVKVIGIKNILSLDEIKTKLVEAGIAN</sequence>
<dbReference type="CDD" id="cd05563">
    <property type="entry name" value="PTS_IIB_ascorbate"/>
    <property type="match status" value="1"/>
</dbReference>
<accession>A0A4V3IYA0</accession>
<keyword evidence="3" id="KW-0813">Transport</keyword>
<dbReference type="InterPro" id="IPR036095">
    <property type="entry name" value="PTS_EIIB-like_sf"/>
</dbReference>
<dbReference type="AlphaFoldDB" id="A0A4V3IYA0"/>
<dbReference type="EMBL" id="SCFR01000012">
    <property type="protein sequence ID" value="TFF66169.1"/>
    <property type="molecule type" value="Genomic_DNA"/>
</dbReference>
<keyword evidence="4" id="KW-1185">Reference proteome</keyword>
<dbReference type="Pfam" id="PF02302">
    <property type="entry name" value="PTS_IIB"/>
    <property type="match status" value="1"/>
</dbReference>
<reference evidence="3 4" key="1">
    <citation type="submission" date="2019-01" db="EMBL/GenBank/DDBJ databases">
        <title>Draft Genome Sequences of Helcococcus ovis Strains Isolated from the Uterus and Vagina of Dairy Cows with Metritis.</title>
        <authorList>
            <person name="Cunha F."/>
            <person name="Jeon S.J."/>
            <person name="Kutzer P."/>
            <person name="Galvao K.N."/>
        </authorList>
    </citation>
    <scope>NUCLEOTIDE SEQUENCE [LARGE SCALE GENOMIC DNA]</scope>
    <source>
        <strain evidence="3 4">KG-37</strain>
    </source>
</reference>
<gene>
    <name evidence="3" type="ORF">EQF91_04495</name>
</gene>
<evidence type="ECO:0000256" key="1">
    <source>
        <dbReference type="ARBA" id="ARBA00022679"/>
    </source>
</evidence>
<dbReference type="Proteomes" id="UP000297454">
    <property type="component" value="Unassembled WGS sequence"/>
</dbReference>
<organism evidence="3 4">
    <name type="scientific">Helcococcus ovis</name>
    <dbReference type="NCBI Taxonomy" id="72026"/>
    <lineage>
        <taxon>Bacteria</taxon>
        <taxon>Bacillati</taxon>
        <taxon>Bacillota</taxon>
        <taxon>Tissierellia</taxon>
        <taxon>Tissierellales</taxon>
        <taxon>Peptoniphilaceae</taxon>
        <taxon>Helcococcus</taxon>
    </lineage>
</organism>
<name>A0A4V3IYA0_9FIRM</name>
<proteinExistence type="predicted"/>
<dbReference type="GO" id="GO:0009401">
    <property type="term" value="P:phosphoenolpyruvate-dependent sugar phosphotransferase system"/>
    <property type="evidence" value="ECO:0007669"/>
    <property type="project" value="InterPro"/>
</dbReference>
<keyword evidence="3" id="KW-0762">Sugar transport</keyword>
<comment type="caution">
    <text evidence="3">The sequence shown here is derived from an EMBL/GenBank/DDBJ whole genome shotgun (WGS) entry which is preliminary data.</text>
</comment>
<dbReference type="SUPFAM" id="SSF52794">
    <property type="entry name" value="PTS system IIB component-like"/>
    <property type="match status" value="1"/>
</dbReference>
<dbReference type="Gene3D" id="3.40.50.2300">
    <property type="match status" value="1"/>
</dbReference>
<dbReference type="RefSeq" id="WP_134710473.1">
    <property type="nucleotide sequence ID" value="NZ_CP119081.1"/>
</dbReference>